<dbReference type="SUPFAM" id="SSF46894">
    <property type="entry name" value="C-terminal effector domain of the bipartite response regulators"/>
    <property type="match status" value="1"/>
</dbReference>
<dbReference type="GO" id="GO:0006355">
    <property type="term" value="P:regulation of DNA-templated transcription"/>
    <property type="evidence" value="ECO:0007669"/>
    <property type="project" value="InterPro"/>
</dbReference>
<evidence type="ECO:0000256" key="2">
    <source>
        <dbReference type="ARBA" id="ARBA00023125"/>
    </source>
</evidence>
<dbReference type="PRINTS" id="PR00038">
    <property type="entry name" value="HTHLUXR"/>
</dbReference>
<evidence type="ECO:0000256" key="1">
    <source>
        <dbReference type="ARBA" id="ARBA00023015"/>
    </source>
</evidence>
<evidence type="ECO:0000256" key="3">
    <source>
        <dbReference type="ARBA" id="ARBA00023163"/>
    </source>
</evidence>
<reference evidence="5 6" key="1">
    <citation type="submission" date="2020-04" db="EMBL/GenBank/DDBJ databases">
        <title>Flammeovirga sp. SR4, a novel species isolated from seawater.</title>
        <authorList>
            <person name="Wang X."/>
        </authorList>
    </citation>
    <scope>NUCLEOTIDE SEQUENCE [LARGE SCALE GENOMIC DNA]</scope>
    <source>
        <strain evidence="5 6">ATCC 23126</strain>
    </source>
</reference>
<keyword evidence="2" id="KW-0238">DNA-binding</keyword>
<gene>
    <name evidence="5" type="ORF">HHU12_05610</name>
</gene>
<keyword evidence="6" id="KW-1185">Reference proteome</keyword>
<comment type="caution">
    <text evidence="5">The sequence shown here is derived from an EMBL/GenBank/DDBJ whole genome shotgun (WGS) entry which is preliminary data.</text>
</comment>
<sequence length="261" mass="31202">MIVNFIEQIQQTYKENRDYYIKTLQNKNFINESFRTDDDYILPGKSLQFLINIDDLTFTLLQNTGVKYEVPEEPTSLDYLFQDLDKVLLEEDRIVYMNAIDVTFKKHLALFNEKDPFLFRSSFVFRVKRENERITSYLQHNIPIKIEDGRIRQFFSVVTDISHSLIEQNNRISFYNMKDKEEYHYELKDKLHEGKIPQLHLSNRELEILQFVIQGLNTKDMAKALDISVETVNRHRKNMIKKNNKKNIIHLATEAFKQNLI</sequence>
<dbReference type="InterPro" id="IPR000792">
    <property type="entry name" value="Tscrpt_reg_LuxR_C"/>
</dbReference>
<evidence type="ECO:0000259" key="4">
    <source>
        <dbReference type="PROSITE" id="PS50043"/>
    </source>
</evidence>
<evidence type="ECO:0000313" key="5">
    <source>
        <dbReference type="EMBL" id="NME67435.1"/>
    </source>
</evidence>
<dbReference type="EMBL" id="JABANE010000010">
    <property type="protein sequence ID" value="NME67435.1"/>
    <property type="molecule type" value="Genomic_DNA"/>
</dbReference>
<proteinExistence type="predicted"/>
<dbReference type="Gene3D" id="1.10.10.10">
    <property type="entry name" value="Winged helix-like DNA-binding domain superfamily/Winged helix DNA-binding domain"/>
    <property type="match status" value="1"/>
</dbReference>
<dbReference type="PANTHER" id="PTHR44688:SF16">
    <property type="entry name" value="DNA-BINDING TRANSCRIPTIONAL ACTIVATOR DEVR_DOSR"/>
    <property type="match status" value="1"/>
</dbReference>
<evidence type="ECO:0000313" key="6">
    <source>
        <dbReference type="Proteomes" id="UP000576082"/>
    </source>
</evidence>
<dbReference type="Pfam" id="PF00196">
    <property type="entry name" value="GerE"/>
    <property type="match status" value="1"/>
</dbReference>
<feature type="domain" description="HTH luxR-type" evidence="4">
    <location>
        <begin position="194"/>
        <end position="259"/>
    </location>
</feature>
<dbReference type="Proteomes" id="UP000576082">
    <property type="component" value="Unassembled WGS sequence"/>
</dbReference>
<dbReference type="InterPro" id="IPR016032">
    <property type="entry name" value="Sig_transdc_resp-reg_C-effctor"/>
</dbReference>
<dbReference type="RefSeq" id="WP_169655770.1">
    <property type="nucleotide sequence ID" value="NZ_JABANE010000010.1"/>
</dbReference>
<dbReference type="PROSITE" id="PS50043">
    <property type="entry name" value="HTH_LUXR_2"/>
    <property type="match status" value="1"/>
</dbReference>
<name>A0A7X9P0Z2_9BACT</name>
<dbReference type="PANTHER" id="PTHR44688">
    <property type="entry name" value="DNA-BINDING TRANSCRIPTIONAL ACTIVATOR DEVR_DOSR"/>
    <property type="match status" value="1"/>
</dbReference>
<dbReference type="SMART" id="SM00421">
    <property type="entry name" value="HTH_LUXR"/>
    <property type="match status" value="1"/>
</dbReference>
<dbReference type="GO" id="GO:0003677">
    <property type="term" value="F:DNA binding"/>
    <property type="evidence" value="ECO:0007669"/>
    <property type="project" value="UniProtKB-KW"/>
</dbReference>
<organism evidence="5 6">
    <name type="scientific">Flammeovirga aprica JL-4</name>
    <dbReference type="NCBI Taxonomy" id="694437"/>
    <lineage>
        <taxon>Bacteria</taxon>
        <taxon>Pseudomonadati</taxon>
        <taxon>Bacteroidota</taxon>
        <taxon>Cytophagia</taxon>
        <taxon>Cytophagales</taxon>
        <taxon>Flammeovirgaceae</taxon>
        <taxon>Flammeovirga</taxon>
    </lineage>
</organism>
<protein>
    <submittedName>
        <fullName evidence="5">Helix-turn-helix transcriptional regulator</fullName>
    </submittedName>
</protein>
<dbReference type="AlphaFoldDB" id="A0A7X9P0Z2"/>
<dbReference type="InterPro" id="IPR036388">
    <property type="entry name" value="WH-like_DNA-bd_sf"/>
</dbReference>
<accession>A0A7X9P0Z2</accession>
<keyword evidence="3" id="KW-0804">Transcription</keyword>
<keyword evidence="1" id="KW-0805">Transcription regulation</keyword>